<feature type="transmembrane region" description="Helical" evidence="1">
    <location>
        <begin position="82"/>
        <end position="107"/>
    </location>
</feature>
<dbReference type="AlphaFoldDB" id="A0A8T2KJ95"/>
<keyword evidence="1" id="KW-0472">Membrane</keyword>
<protein>
    <recommendedName>
        <fullName evidence="5">Secreted protein</fullName>
    </recommendedName>
</protein>
<evidence type="ECO:0008006" key="5">
    <source>
        <dbReference type="Google" id="ProtNLM"/>
    </source>
</evidence>
<dbReference type="Proteomes" id="UP000812440">
    <property type="component" value="Chromosome 1"/>
</dbReference>
<evidence type="ECO:0000313" key="4">
    <source>
        <dbReference type="Proteomes" id="UP000812440"/>
    </source>
</evidence>
<feature type="signal peptide" evidence="2">
    <location>
        <begin position="1"/>
        <end position="19"/>
    </location>
</feature>
<keyword evidence="1" id="KW-1133">Transmembrane helix</keyword>
<organism evidence="3 4">
    <name type="scientific">Hymenochirus boettgeri</name>
    <name type="common">Congo dwarf clawed frog</name>
    <dbReference type="NCBI Taxonomy" id="247094"/>
    <lineage>
        <taxon>Eukaryota</taxon>
        <taxon>Metazoa</taxon>
        <taxon>Chordata</taxon>
        <taxon>Craniata</taxon>
        <taxon>Vertebrata</taxon>
        <taxon>Euteleostomi</taxon>
        <taxon>Amphibia</taxon>
        <taxon>Batrachia</taxon>
        <taxon>Anura</taxon>
        <taxon>Pipoidea</taxon>
        <taxon>Pipidae</taxon>
        <taxon>Pipinae</taxon>
        <taxon>Hymenochirus</taxon>
    </lineage>
</organism>
<comment type="caution">
    <text evidence="3">The sequence shown here is derived from an EMBL/GenBank/DDBJ whole genome shotgun (WGS) entry which is preliminary data.</text>
</comment>
<keyword evidence="4" id="KW-1185">Reference proteome</keyword>
<feature type="chain" id="PRO_5035776576" description="Secreted protein" evidence="2">
    <location>
        <begin position="20"/>
        <end position="108"/>
    </location>
</feature>
<evidence type="ECO:0000256" key="2">
    <source>
        <dbReference type="SAM" id="SignalP"/>
    </source>
</evidence>
<gene>
    <name evidence="3" type="ORF">GDO86_002437</name>
</gene>
<dbReference type="EMBL" id="JAACNH010000001">
    <property type="protein sequence ID" value="KAG8456653.1"/>
    <property type="molecule type" value="Genomic_DNA"/>
</dbReference>
<evidence type="ECO:0000313" key="3">
    <source>
        <dbReference type="EMBL" id="KAG8456653.1"/>
    </source>
</evidence>
<sequence>MGFLLDVFLIVARPWGINAICDGFVGRCHARLMCKDVNVLCDYVSSFLMPFKTENTVIWSFAFLCRPNVLSDSLFPLRNHRVITFSFILLPLLSCCYFLLVITDCFLC</sequence>
<proteinExistence type="predicted"/>
<evidence type="ECO:0000256" key="1">
    <source>
        <dbReference type="SAM" id="Phobius"/>
    </source>
</evidence>
<keyword evidence="2" id="KW-0732">Signal</keyword>
<reference evidence="3" key="1">
    <citation type="thesis" date="2020" institute="ProQuest LLC" country="789 East Eisenhower Parkway, Ann Arbor, MI, USA">
        <title>Comparative Genomics and Chromosome Evolution.</title>
        <authorList>
            <person name="Mudd A.B."/>
        </authorList>
    </citation>
    <scope>NUCLEOTIDE SEQUENCE</scope>
    <source>
        <strain evidence="3">Female2</strain>
        <tissue evidence="3">Blood</tissue>
    </source>
</reference>
<accession>A0A8T2KJ95</accession>
<name>A0A8T2KJ95_9PIPI</name>
<keyword evidence="1" id="KW-0812">Transmembrane</keyword>